<proteinExistence type="predicted"/>
<evidence type="ECO:0000313" key="2">
    <source>
        <dbReference type="Proteomes" id="UP000029567"/>
    </source>
</evidence>
<dbReference type="EMBL" id="AWTN01000095">
    <property type="protein sequence ID" value="KGG90713.1"/>
    <property type="molecule type" value="Genomic_DNA"/>
</dbReference>
<comment type="caution">
    <text evidence="1">The sequence shown here is derived from an EMBL/GenBank/DDBJ whole genome shotgun (WGS) entry which is preliminary data.</text>
</comment>
<organism evidence="1 2">
    <name type="scientific">Comamonas thiooxydans</name>
    <dbReference type="NCBI Taxonomy" id="363952"/>
    <lineage>
        <taxon>Bacteria</taxon>
        <taxon>Pseudomonadati</taxon>
        <taxon>Pseudomonadota</taxon>
        <taxon>Betaproteobacteria</taxon>
        <taxon>Burkholderiales</taxon>
        <taxon>Comamonadaceae</taxon>
        <taxon>Comamonas</taxon>
    </lineage>
</organism>
<name>A0A0E3BE69_9BURK</name>
<evidence type="ECO:0000313" key="1">
    <source>
        <dbReference type="EMBL" id="KGG90713.1"/>
    </source>
</evidence>
<gene>
    <name evidence="1" type="ORF">P245_15585</name>
</gene>
<sequence>MSLKIKVDGLRQVQGGLRQLSAGGVRTATAKALNDVAFTAQAAMRQELRTVFDRPTNFIANSPKVAKATRDKLMAVVAPTAGRADRLPTIGGKTGVDPQHVLQAQEFGGRRADKRSEVRLRRIGVLPAGFQVVIPANPFPGSEDGHGNLKAGFVVQVLSYLQAFGDAGYRANMTDRRKAVIHKRGGAKLKTGGPYLGRRYFVSYGKHRGAPRMTAKGELDQRTGHLAPGIWAVVGRTGVDVRPVMLFVRRGNYKPRLSMQRLVQSLNVQELLDRRIRYRTYEALEAAGLR</sequence>
<dbReference type="Proteomes" id="UP000029567">
    <property type="component" value="Unassembled WGS sequence"/>
</dbReference>
<reference evidence="1 2" key="1">
    <citation type="submission" date="2013-09" db="EMBL/GenBank/DDBJ databases">
        <title>High correlation between genotypes and phenotypes of environmental bacteria Comamonas testosteroni strains.</title>
        <authorList>
            <person name="Liu L."/>
            <person name="Zhu W."/>
            <person name="Xia X."/>
            <person name="Xu B."/>
            <person name="Luo M."/>
            <person name="Wang G."/>
        </authorList>
    </citation>
    <scope>NUCLEOTIDE SEQUENCE [LARGE SCALE GENOMIC DNA]</scope>
    <source>
        <strain evidence="1 2">JL14</strain>
    </source>
</reference>
<protein>
    <submittedName>
        <fullName evidence="1">Uncharacterized protein</fullName>
    </submittedName>
</protein>
<dbReference type="AlphaFoldDB" id="A0A0E3BE69"/>
<accession>A0A0E3BE69</accession>